<sequence>MSAPNPSTSLPFELRTAILNHLTQPEVLRAAAVDSLWRSAAKAHPNYYRNITIDAPTIASREAEYTLASELSAGRYAQVQVRLSIRVEWSDSVLVFVRILGLMPRLVKLIVQPTNTSAFDAENFLNLLCKAAAPQLRTFKFSIDTKRSWFDKNGTYRVEIPSNLFDSHAPKLRHVALKSVAFTSSHGLPTAFAHVTKVNCRDVHFPLSQGSSMSVVREVFPRVTDLTMHD</sequence>
<evidence type="ECO:0000313" key="2">
    <source>
        <dbReference type="EMBL" id="KZW01850.1"/>
    </source>
</evidence>
<organism evidence="2 3">
    <name type="scientific">Exidia glandulosa HHB12029</name>
    <dbReference type="NCBI Taxonomy" id="1314781"/>
    <lineage>
        <taxon>Eukaryota</taxon>
        <taxon>Fungi</taxon>
        <taxon>Dikarya</taxon>
        <taxon>Basidiomycota</taxon>
        <taxon>Agaricomycotina</taxon>
        <taxon>Agaricomycetes</taxon>
        <taxon>Auriculariales</taxon>
        <taxon>Exidiaceae</taxon>
        <taxon>Exidia</taxon>
    </lineage>
</organism>
<dbReference type="InterPro" id="IPR001810">
    <property type="entry name" value="F-box_dom"/>
</dbReference>
<keyword evidence="3" id="KW-1185">Reference proteome</keyword>
<dbReference type="InterPro" id="IPR036047">
    <property type="entry name" value="F-box-like_dom_sf"/>
</dbReference>
<feature type="domain" description="F-box" evidence="1">
    <location>
        <begin position="4"/>
        <end position="51"/>
    </location>
</feature>
<dbReference type="EMBL" id="KV425891">
    <property type="protein sequence ID" value="KZW01850.1"/>
    <property type="molecule type" value="Genomic_DNA"/>
</dbReference>
<reference evidence="2 3" key="1">
    <citation type="journal article" date="2016" name="Mol. Biol. Evol.">
        <title>Comparative Genomics of Early-Diverging Mushroom-Forming Fungi Provides Insights into the Origins of Lignocellulose Decay Capabilities.</title>
        <authorList>
            <person name="Nagy L.G."/>
            <person name="Riley R."/>
            <person name="Tritt A."/>
            <person name="Adam C."/>
            <person name="Daum C."/>
            <person name="Floudas D."/>
            <person name="Sun H."/>
            <person name="Yadav J.S."/>
            <person name="Pangilinan J."/>
            <person name="Larsson K.H."/>
            <person name="Matsuura K."/>
            <person name="Barry K."/>
            <person name="Labutti K."/>
            <person name="Kuo R."/>
            <person name="Ohm R.A."/>
            <person name="Bhattacharya S.S."/>
            <person name="Shirouzu T."/>
            <person name="Yoshinaga Y."/>
            <person name="Martin F.M."/>
            <person name="Grigoriev I.V."/>
            <person name="Hibbett D.S."/>
        </authorList>
    </citation>
    <scope>NUCLEOTIDE SEQUENCE [LARGE SCALE GENOMIC DNA]</scope>
    <source>
        <strain evidence="2 3">HHB12029</strain>
    </source>
</reference>
<proteinExistence type="predicted"/>
<dbReference type="InParanoid" id="A0A166BK65"/>
<evidence type="ECO:0000259" key="1">
    <source>
        <dbReference type="PROSITE" id="PS50181"/>
    </source>
</evidence>
<dbReference type="AlphaFoldDB" id="A0A166BK65"/>
<dbReference type="SUPFAM" id="SSF81383">
    <property type="entry name" value="F-box domain"/>
    <property type="match status" value="1"/>
</dbReference>
<dbReference type="OrthoDB" id="2746049at2759"/>
<accession>A0A166BK65</accession>
<gene>
    <name evidence="2" type="ORF">EXIGLDRAFT_760455</name>
</gene>
<evidence type="ECO:0000313" key="3">
    <source>
        <dbReference type="Proteomes" id="UP000077266"/>
    </source>
</evidence>
<name>A0A166BK65_EXIGL</name>
<dbReference type="PROSITE" id="PS50181">
    <property type="entry name" value="FBOX"/>
    <property type="match status" value="1"/>
</dbReference>
<dbReference type="Proteomes" id="UP000077266">
    <property type="component" value="Unassembled WGS sequence"/>
</dbReference>
<protein>
    <recommendedName>
        <fullName evidence="1">F-box domain-containing protein</fullName>
    </recommendedName>
</protein>